<keyword evidence="3" id="KW-1185">Reference proteome</keyword>
<dbReference type="Pfam" id="PF08818">
    <property type="entry name" value="DUF1801"/>
    <property type="match status" value="1"/>
</dbReference>
<dbReference type="RefSeq" id="WP_104710257.1">
    <property type="nucleotide sequence ID" value="NZ_PTRA01000001.1"/>
</dbReference>
<name>A0A2S7IN74_9BACT</name>
<evidence type="ECO:0000313" key="2">
    <source>
        <dbReference type="EMBL" id="PQA59058.1"/>
    </source>
</evidence>
<evidence type="ECO:0000313" key="3">
    <source>
        <dbReference type="Proteomes" id="UP000239590"/>
    </source>
</evidence>
<gene>
    <name evidence="2" type="ORF">C5O19_05220</name>
</gene>
<comment type="caution">
    <text evidence="2">The sequence shown here is derived from an EMBL/GenBank/DDBJ whole genome shotgun (WGS) entry which is preliminary data.</text>
</comment>
<feature type="domain" description="YdhG-like" evidence="1">
    <location>
        <begin position="20"/>
        <end position="117"/>
    </location>
</feature>
<dbReference type="Proteomes" id="UP000239590">
    <property type="component" value="Unassembled WGS sequence"/>
</dbReference>
<dbReference type="Pfam" id="PF13376">
    <property type="entry name" value="OmdA"/>
    <property type="match status" value="1"/>
</dbReference>
<sequence length="205" mass="23501">MGKTDPRVDLYLDNAADFAQPILGHLRELIHTVCPDIQETIKWGTPHFGYANGNLCLMAAFKNHASFGFWLGAKMEDPDGILTISGEQTGMGQLGKLRSLSDLPSDEVLTRYLKQAMQLAEQGVRPTPKREQQPVTIPDYFQAELQKNEAAHRQFQNFSRACQREYVQWLEEAKTESTRTKRMDQALEWIAEGKVRNWKYVRKSK</sequence>
<dbReference type="AlphaFoldDB" id="A0A2S7IN74"/>
<dbReference type="EMBL" id="PTRA01000001">
    <property type="protein sequence ID" value="PQA59058.1"/>
    <property type="molecule type" value="Genomic_DNA"/>
</dbReference>
<proteinExistence type="predicted"/>
<dbReference type="Gene3D" id="3.90.1150.200">
    <property type="match status" value="1"/>
</dbReference>
<protein>
    <recommendedName>
        <fullName evidence="1">YdhG-like domain-containing protein</fullName>
    </recommendedName>
</protein>
<dbReference type="InterPro" id="IPR014922">
    <property type="entry name" value="YdhG-like"/>
</dbReference>
<dbReference type="OrthoDB" id="9800461at2"/>
<accession>A0A2S7IN74</accession>
<evidence type="ECO:0000259" key="1">
    <source>
        <dbReference type="Pfam" id="PF08818"/>
    </source>
</evidence>
<organism evidence="2 3">
    <name type="scientific">Siphonobacter curvatus</name>
    <dbReference type="NCBI Taxonomy" id="2094562"/>
    <lineage>
        <taxon>Bacteria</taxon>
        <taxon>Pseudomonadati</taxon>
        <taxon>Bacteroidota</taxon>
        <taxon>Cytophagia</taxon>
        <taxon>Cytophagales</taxon>
        <taxon>Cytophagaceae</taxon>
        <taxon>Siphonobacter</taxon>
    </lineage>
</organism>
<reference evidence="3" key="1">
    <citation type="submission" date="2018-02" db="EMBL/GenBank/DDBJ databases">
        <title>Genome sequencing of Solimonas sp. HR-BB.</title>
        <authorList>
            <person name="Lee Y."/>
            <person name="Jeon C.O."/>
        </authorList>
    </citation>
    <scope>NUCLEOTIDE SEQUENCE [LARGE SCALE GENOMIC DNA]</scope>
    <source>
        <strain evidence="3">HR-U</strain>
    </source>
</reference>
<dbReference type="SUPFAM" id="SSF159888">
    <property type="entry name" value="YdhG-like"/>
    <property type="match status" value="1"/>
</dbReference>